<organism evidence="1 2">
    <name type="scientific">Salix dunnii</name>
    <dbReference type="NCBI Taxonomy" id="1413687"/>
    <lineage>
        <taxon>Eukaryota</taxon>
        <taxon>Viridiplantae</taxon>
        <taxon>Streptophyta</taxon>
        <taxon>Embryophyta</taxon>
        <taxon>Tracheophyta</taxon>
        <taxon>Spermatophyta</taxon>
        <taxon>Magnoliopsida</taxon>
        <taxon>eudicotyledons</taxon>
        <taxon>Gunneridae</taxon>
        <taxon>Pentapetalae</taxon>
        <taxon>rosids</taxon>
        <taxon>fabids</taxon>
        <taxon>Malpighiales</taxon>
        <taxon>Salicaceae</taxon>
        <taxon>Saliceae</taxon>
        <taxon>Salix</taxon>
    </lineage>
</organism>
<name>A0A835KEC4_9ROSI</name>
<proteinExistence type="predicted"/>
<accession>A0A835KEC4</accession>
<dbReference type="Proteomes" id="UP000657918">
    <property type="component" value="Chromosome 4"/>
</dbReference>
<comment type="caution">
    <text evidence="1">The sequence shown here is derived from an EMBL/GenBank/DDBJ whole genome shotgun (WGS) entry which is preliminary data.</text>
</comment>
<keyword evidence="2" id="KW-1185">Reference proteome</keyword>
<dbReference type="EMBL" id="JADGMS010000004">
    <property type="protein sequence ID" value="KAF9684376.1"/>
    <property type="molecule type" value="Genomic_DNA"/>
</dbReference>
<dbReference type="AlphaFoldDB" id="A0A835KEC4"/>
<sequence>MEEFGDEGASVVSPVARWEHDAWRMYRYYLDRLHLILSIDKILVSFWSGRNMVVRNRLQVTMFPAWTESLAGSRDA</sequence>
<protein>
    <submittedName>
        <fullName evidence="1">Uncharacterized protein</fullName>
    </submittedName>
</protein>
<evidence type="ECO:0000313" key="2">
    <source>
        <dbReference type="Proteomes" id="UP000657918"/>
    </source>
</evidence>
<gene>
    <name evidence="1" type="ORF">SADUNF_Sadunf04G0111900</name>
</gene>
<evidence type="ECO:0000313" key="1">
    <source>
        <dbReference type="EMBL" id="KAF9684376.1"/>
    </source>
</evidence>
<reference evidence="1 2" key="1">
    <citation type="submission" date="2020-10" db="EMBL/GenBank/DDBJ databases">
        <title>Plant Genome Project.</title>
        <authorList>
            <person name="Zhang R.-G."/>
        </authorList>
    </citation>
    <scope>NUCLEOTIDE SEQUENCE [LARGE SCALE GENOMIC DNA]</scope>
    <source>
        <strain evidence="1">FAFU-HL-1</strain>
        <tissue evidence="1">Leaf</tissue>
    </source>
</reference>